<dbReference type="AlphaFoldDB" id="A0A7T2U2T0"/>
<sequence length="54" mass="5858">MPVSSIASTIAHSSYIGKRHRCVSSFHSARSASVIVVSRLQPSLSRSLRSHHGQ</sequence>
<gene>
    <name evidence="1" type="ORF">I6G56_06050</name>
</gene>
<accession>A0A7T2U2T0</accession>
<evidence type="ECO:0000313" key="2">
    <source>
        <dbReference type="Proteomes" id="UP000594943"/>
    </source>
</evidence>
<evidence type="ECO:0000313" key="1">
    <source>
        <dbReference type="EMBL" id="QPS44657.1"/>
    </source>
</evidence>
<dbReference type="KEGG" id="bhg:I6G56_06050"/>
<reference evidence="1 2" key="1">
    <citation type="submission" date="2020-12" db="EMBL/GenBank/DDBJ databases">
        <title>FDA dAtabase for Regulatory Grade micrObial Sequences (FDA-ARGOS): Supporting development and validation of Infectious Disease Dx tests.</title>
        <authorList>
            <person name="Nelson B."/>
            <person name="Plummer A."/>
            <person name="Tallon L."/>
            <person name="Sadzewicz L."/>
            <person name="Zhao X."/>
            <person name="Boylan J."/>
            <person name="Ott S."/>
            <person name="Bowen H."/>
            <person name="Vavikolanu K."/>
            <person name="Mehta A."/>
            <person name="Aluvathingal J."/>
            <person name="Nadendla S."/>
            <person name="Myers T."/>
            <person name="Yan Y."/>
            <person name="Sichtig H."/>
        </authorList>
    </citation>
    <scope>NUCLEOTIDE SEQUENCE [LARGE SCALE GENOMIC DNA]</scope>
    <source>
        <strain evidence="1 2">FDAARGOS_899</strain>
    </source>
</reference>
<dbReference type="Proteomes" id="UP000594943">
    <property type="component" value="Chromosome 1"/>
</dbReference>
<dbReference type="EMBL" id="CP065686">
    <property type="protein sequence ID" value="QPS44657.1"/>
    <property type="molecule type" value="Genomic_DNA"/>
</dbReference>
<proteinExistence type="predicted"/>
<organism evidence="1 2">
    <name type="scientific">Burkholderia humptydooensis</name>
    <dbReference type="NCBI Taxonomy" id="430531"/>
    <lineage>
        <taxon>Bacteria</taxon>
        <taxon>Pseudomonadati</taxon>
        <taxon>Pseudomonadota</taxon>
        <taxon>Betaproteobacteria</taxon>
        <taxon>Burkholderiales</taxon>
        <taxon>Burkholderiaceae</taxon>
        <taxon>Burkholderia</taxon>
        <taxon>pseudomallei group</taxon>
    </lineage>
</organism>
<name>A0A7T2U2T0_9BURK</name>
<protein>
    <submittedName>
        <fullName evidence="1">Uncharacterized protein</fullName>
    </submittedName>
</protein>